<protein>
    <submittedName>
        <fullName evidence="2">Uncharacterized protein</fullName>
    </submittedName>
</protein>
<dbReference type="PANTHER" id="PTHR42037">
    <property type="match status" value="1"/>
</dbReference>
<dbReference type="PANTHER" id="PTHR42037:SF1">
    <property type="match status" value="1"/>
</dbReference>
<name>A0A9P5HL92_9HYPO</name>
<reference evidence="2" key="1">
    <citation type="submission" date="2020-03" db="EMBL/GenBank/DDBJ databases">
        <title>Draft Genome Sequence of Cylindrodendrum hubeiense.</title>
        <authorList>
            <person name="Buettner E."/>
            <person name="Kellner H."/>
        </authorList>
    </citation>
    <scope>NUCLEOTIDE SEQUENCE</scope>
    <source>
        <strain evidence="2">IHI 201604</strain>
    </source>
</reference>
<evidence type="ECO:0000313" key="2">
    <source>
        <dbReference type="EMBL" id="KAF7553771.1"/>
    </source>
</evidence>
<feature type="compositionally biased region" description="Acidic residues" evidence="1">
    <location>
        <begin position="513"/>
        <end position="523"/>
    </location>
</feature>
<gene>
    <name evidence="2" type="ORF">G7Z17_g3378</name>
</gene>
<dbReference type="Proteomes" id="UP000722485">
    <property type="component" value="Unassembled WGS sequence"/>
</dbReference>
<keyword evidence="3" id="KW-1185">Reference proteome</keyword>
<dbReference type="AlphaFoldDB" id="A0A9P5HL92"/>
<dbReference type="InterPro" id="IPR027796">
    <property type="entry name" value="OTT_1508_deam-like"/>
</dbReference>
<proteinExistence type="predicted"/>
<dbReference type="EMBL" id="JAANBB010000041">
    <property type="protein sequence ID" value="KAF7553771.1"/>
    <property type="molecule type" value="Genomic_DNA"/>
</dbReference>
<dbReference type="Pfam" id="PF14441">
    <property type="entry name" value="OTT_1508_deam"/>
    <property type="match status" value="1"/>
</dbReference>
<evidence type="ECO:0000313" key="3">
    <source>
        <dbReference type="Proteomes" id="UP000722485"/>
    </source>
</evidence>
<feature type="region of interest" description="Disordered" evidence="1">
    <location>
        <begin position="504"/>
        <end position="523"/>
    </location>
</feature>
<comment type="caution">
    <text evidence="2">The sequence shown here is derived from an EMBL/GenBank/DDBJ whole genome shotgun (WGS) entry which is preliminary data.</text>
</comment>
<dbReference type="OrthoDB" id="3251507at2759"/>
<evidence type="ECO:0000256" key="1">
    <source>
        <dbReference type="SAM" id="MobiDB-lite"/>
    </source>
</evidence>
<sequence length="523" mass="59293">MDTTPTPSPQPGKSDLVVFKPKQLRRFYEPIVLFKALNDISRKWGRIRSPDRSPNPQTDDEEFQLFLDKLALVCDRKKGGTTVTAVTVLDHDEDALTYVIGCNQISAPAREKTSHFVLELLKKVEGFNNLEPLEKPGVRNGIRDFILAYNRPRIECYMNSLLKELGNCIESCSQIDFDDISQIERSLKELETSIGDGVDKKIAEAEYLESCLYCLQRIKEFQRAAPMNTFIDERATEGRLPDHKSMVCWSELRHNLARLLVYEKAVATFIATEAKWSELFQEVKVKSVASSRPDGNPLGKKSEEAQSVIGRMSSHAPTIAKYRKLSLNLEADPYLLNDRIKEQCDKVNFRPIVHCEVLVLNWILAEYTEPRFFRNWRYIGTSKGPCKLCHYYFEAHPSQVKIRPAHGNVYTSWRFADLTKAQGEAGVRGRQNIFNSMMDAVRKDAFLILEEKSPIGKSHDSNTYTFMSHPESDREVEVGGSDTSEVDNLIEQFEAGLSFTNTSTTDSLALSGSDDEEGGTSLF</sequence>
<organism evidence="2 3">
    <name type="scientific">Cylindrodendrum hubeiense</name>
    <dbReference type="NCBI Taxonomy" id="595255"/>
    <lineage>
        <taxon>Eukaryota</taxon>
        <taxon>Fungi</taxon>
        <taxon>Dikarya</taxon>
        <taxon>Ascomycota</taxon>
        <taxon>Pezizomycotina</taxon>
        <taxon>Sordariomycetes</taxon>
        <taxon>Hypocreomycetidae</taxon>
        <taxon>Hypocreales</taxon>
        <taxon>Nectriaceae</taxon>
        <taxon>Cylindrodendrum</taxon>
    </lineage>
</organism>
<accession>A0A9P5HL92</accession>